<protein>
    <submittedName>
        <fullName evidence="2">F-box domain-containing protein</fullName>
    </submittedName>
</protein>
<accession>O44867</accession>
<evidence type="ECO:0000313" key="3">
    <source>
        <dbReference type="Proteomes" id="UP000001940"/>
    </source>
</evidence>
<dbReference type="InterPro" id="IPR053222">
    <property type="entry name" value="Zygotic_Embryogenesis-Asso"/>
</dbReference>
<dbReference type="PhylomeDB" id="O44867"/>
<dbReference type="AGR" id="WB:WBGene00019419"/>
<dbReference type="RefSeq" id="NP_493997.1">
    <property type="nucleotide sequence ID" value="NM_061596.1"/>
</dbReference>
<dbReference type="PANTHER" id="PTHR22899:SF0">
    <property type="entry name" value="F-BOX ASSOCIATED DOMAIN-CONTAINING PROTEIN-RELATED"/>
    <property type="match status" value="1"/>
</dbReference>
<dbReference type="PANTHER" id="PTHR22899">
    <property type="entry name" value="CYCLIN-RELATED F-BOX FAMILY"/>
    <property type="match status" value="1"/>
</dbReference>
<name>O44867_CAEEL</name>
<feature type="domain" description="F-box" evidence="1">
    <location>
        <begin position="48"/>
        <end position="94"/>
    </location>
</feature>
<proteinExistence type="predicted"/>
<dbReference type="PIR" id="T32850">
    <property type="entry name" value="T32850"/>
</dbReference>
<organism evidence="2 3">
    <name type="scientific">Caenorhabditis elegans</name>
    <dbReference type="NCBI Taxonomy" id="6239"/>
    <lineage>
        <taxon>Eukaryota</taxon>
        <taxon>Metazoa</taxon>
        <taxon>Ecdysozoa</taxon>
        <taxon>Nematoda</taxon>
        <taxon>Chromadorea</taxon>
        <taxon>Rhabditida</taxon>
        <taxon>Rhabditina</taxon>
        <taxon>Rhabditomorpha</taxon>
        <taxon>Rhabditoidea</taxon>
        <taxon>Rhabditidae</taxon>
        <taxon>Peloderinae</taxon>
        <taxon>Caenorhabditis</taxon>
    </lineage>
</organism>
<evidence type="ECO:0000259" key="1">
    <source>
        <dbReference type="PROSITE" id="PS50181"/>
    </source>
</evidence>
<evidence type="ECO:0000313" key="4">
    <source>
        <dbReference type="WormBase" id="K05F6.8"/>
    </source>
</evidence>
<dbReference type="Proteomes" id="UP000001940">
    <property type="component" value="Chromosome II"/>
</dbReference>
<dbReference type="Pfam" id="PF00646">
    <property type="entry name" value="F-box"/>
    <property type="match status" value="1"/>
</dbReference>
<dbReference type="KEGG" id="cel:CELE_K05F6.8"/>
<dbReference type="UCSC" id="K05F6.8">
    <property type="organism name" value="c. elegans"/>
</dbReference>
<dbReference type="EMBL" id="BX284602">
    <property type="protein sequence ID" value="CCD72677.1"/>
    <property type="molecule type" value="Genomic_DNA"/>
</dbReference>
<dbReference type="WormBase" id="K05F6.8">
    <property type="protein sequence ID" value="CE17166"/>
    <property type="gene ID" value="WBGene00019419"/>
</dbReference>
<sequence length="124" mass="14350">MIASKMPREVRLPSFQIEIIGAMSTYKIYCQSLLPLSHSALLIMVAPSFPLLNLPEKSLKEVFCNMSVVQQTCISMISEKTKNLVRKFHIFKQVQIWLDFSDSLRCYMSLKGISLSIWHTPMWH</sequence>
<gene>
    <name evidence="2" type="ORF">CELE_K05F6.8</name>
    <name evidence="2 4" type="ORF">K05F6.8</name>
</gene>
<dbReference type="PROSITE" id="PS50181">
    <property type="entry name" value="FBOX"/>
    <property type="match status" value="1"/>
</dbReference>
<dbReference type="GeneID" id="187037"/>
<dbReference type="PaxDb" id="6239-K05F6.8"/>
<dbReference type="CTD" id="187037"/>
<dbReference type="OrthoDB" id="5911349at2759"/>
<dbReference type="AlphaFoldDB" id="O44867"/>
<dbReference type="InterPro" id="IPR001810">
    <property type="entry name" value="F-box_dom"/>
</dbReference>
<dbReference type="HOGENOM" id="CLU_2005945_0_0_1"/>
<reference evidence="2 3" key="1">
    <citation type="journal article" date="1998" name="Science">
        <title>Genome sequence of the nematode C. elegans: a platform for investigating biology.</title>
        <authorList>
            <consortium name="The C. elegans sequencing consortium"/>
            <person name="Sulson J.E."/>
            <person name="Waterston R."/>
        </authorList>
    </citation>
    <scope>NUCLEOTIDE SEQUENCE [LARGE SCALE GENOMIC DNA]</scope>
    <source>
        <strain evidence="2 3">Bristol N2</strain>
    </source>
</reference>
<dbReference type="InParanoid" id="O44867"/>
<evidence type="ECO:0000313" key="2">
    <source>
        <dbReference type="EMBL" id="CCD72677.1"/>
    </source>
</evidence>
<keyword evidence="3" id="KW-1185">Reference proteome</keyword>